<reference evidence="1" key="1">
    <citation type="journal article" date="2015" name="Nature">
        <title>Complex archaea that bridge the gap between prokaryotes and eukaryotes.</title>
        <authorList>
            <person name="Spang A."/>
            <person name="Saw J.H."/>
            <person name="Jorgensen S.L."/>
            <person name="Zaremba-Niedzwiedzka K."/>
            <person name="Martijn J."/>
            <person name="Lind A.E."/>
            <person name="van Eijk R."/>
            <person name="Schleper C."/>
            <person name="Guy L."/>
            <person name="Ettema T.J."/>
        </authorList>
    </citation>
    <scope>NUCLEOTIDE SEQUENCE</scope>
</reference>
<accession>A0A0F9ICB1</accession>
<comment type="caution">
    <text evidence="1">The sequence shown here is derived from an EMBL/GenBank/DDBJ whole genome shotgun (WGS) entry which is preliminary data.</text>
</comment>
<sequence>MAHDPKWAKPDRLAHLVRLFLDSGGFCVYGHKPCPDPEHHHYEFFIEPLIKYWVADDREEGQAQWRMEQRELHRLPERGPLRGQFSAIGRNIFYDHQPQYYIDALGISGLTFKPFAKIRLGSSYVHLFVDIGDALKGMSKARRRKTIRHGKPLPQAVLDEVNQVCRRAVRHYLA</sequence>
<evidence type="ECO:0000313" key="1">
    <source>
        <dbReference type="EMBL" id="KKM25097.1"/>
    </source>
</evidence>
<organism evidence="1">
    <name type="scientific">marine sediment metagenome</name>
    <dbReference type="NCBI Taxonomy" id="412755"/>
    <lineage>
        <taxon>unclassified sequences</taxon>
        <taxon>metagenomes</taxon>
        <taxon>ecological metagenomes</taxon>
    </lineage>
</organism>
<proteinExistence type="predicted"/>
<name>A0A0F9ICB1_9ZZZZ</name>
<protein>
    <submittedName>
        <fullName evidence="1">Uncharacterized protein</fullName>
    </submittedName>
</protein>
<dbReference type="AlphaFoldDB" id="A0A0F9ICB1"/>
<gene>
    <name evidence="1" type="ORF">LCGC14_1598360</name>
</gene>
<dbReference type="EMBL" id="LAZR01012787">
    <property type="protein sequence ID" value="KKM25097.1"/>
    <property type="molecule type" value="Genomic_DNA"/>
</dbReference>